<feature type="domain" description="GP-PDE" evidence="5">
    <location>
        <begin position="680"/>
        <end position="962"/>
    </location>
</feature>
<dbReference type="PANTHER" id="PTHR10663:SF388">
    <property type="entry name" value="GOLGI-SPECIFIC BREFELDIN A-RESISTANCE GUANINE NUCLEOTIDE EXCHANGE FACTOR 1"/>
    <property type="match status" value="1"/>
</dbReference>
<keyword evidence="2" id="KW-0653">Protein transport</keyword>
<evidence type="ECO:0000256" key="3">
    <source>
        <dbReference type="SAM" id="MobiDB-lite"/>
    </source>
</evidence>
<dbReference type="Pfam" id="PF12783">
    <property type="entry name" value="Sec7-like_HUS"/>
    <property type="match status" value="1"/>
</dbReference>
<keyword evidence="1" id="KW-0813">Transport</keyword>
<feature type="compositionally biased region" description="Low complexity" evidence="3">
    <location>
        <begin position="336"/>
        <end position="354"/>
    </location>
</feature>
<reference evidence="6" key="1">
    <citation type="submission" date="2021-02" db="EMBL/GenBank/DDBJ databases">
        <authorList>
            <person name="Nowell W R."/>
        </authorList>
    </citation>
    <scope>NUCLEOTIDE SEQUENCE</scope>
</reference>
<name>A0A813YZ62_9BILA</name>
<accession>A0A813YZ62</accession>
<feature type="transmembrane region" description="Helical" evidence="4">
    <location>
        <begin position="646"/>
        <end position="666"/>
    </location>
</feature>
<dbReference type="InterPro" id="IPR032691">
    <property type="entry name" value="Mon2/Sec7/BIG1-like_HUS"/>
</dbReference>
<dbReference type="Pfam" id="PF16213">
    <property type="entry name" value="DCB"/>
    <property type="match status" value="1"/>
</dbReference>
<dbReference type="GO" id="GO:0015031">
    <property type="term" value="P:protein transport"/>
    <property type="evidence" value="ECO:0007669"/>
    <property type="project" value="UniProtKB-KW"/>
</dbReference>
<dbReference type="InterPro" id="IPR032629">
    <property type="entry name" value="DCB_dom"/>
</dbReference>
<evidence type="ECO:0000256" key="2">
    <source>
        <dbReference type="ARBA" id="ARBA00022927"/>
    </source>
</evidence>
<sequence>MSSPFEAPKNGIYIILGEIQALTSSRKNNLRWSTTHTYEESSEMNSFQNLKTILNSVSDLQDIDSNTFLTPFLEIIRSDETSGPLTCLALNAVNKFLSYGLIDTQSESASSAIDKVAHAVTHTRFVGTNPNNDEVVLMRILQVLRSLLLSPAGSKITNDSVCEILQSCFRICFEIRLSELLRKTSEHVLIDMVQLLFARLPQFKDDATSSTLTKRLHARGITTTGTNDTTNNRRRAQRVSSSSIKKEQINESQTNESTPSPSERNFTYSSQIDDNERPTAIENATHEIPPSAPTDVEIINNEIESTTTDNLSTESILPIIVPSFDESSSRIIDANETSSTTTTTSVESEQQSQEINTSSSPIETQTSTNNNEYISPRGIKFTTSATTPTTTGPVKEALSPYGWPCVRGLFRFLTTLINNYDKNNTEYMMTVGLNLLTVALEVGADHIANYPLLLSIVKDSLCRNLLSMLSCNRIQLFSASLRVSFLIFESLRTHLKYQFEFFLLRLMELIVSEQSKVTYEQKEIALETIVQLLRIPGLSAELYLNYDCDLYLSNLFEELTKMLSKNAFPVAGLTSTHILSLDALLSVIDHIELECQYQKIRTVTLFIEFDVKSSSEEMQGDIQFWIINGLTIILFLIPLFLIVSCIIVILLILIIPLIIFFFYSYFSLPKCRKSTNQFKNLTIAHRGGQPLIPLNDNDFPENTMAAYRWASNIKGVDGIELDVWLSRDLIPMVNHDGYLEHTFVNCKQFISSLTCDELKQLKYFKKNKRDIYDYIGCEIIPTLEEVIVFLESTKLKLMIEIKETDKKDEMAKIINDLFERHPFLYDRAYCAAFHPYNIYAIRRLNSYIPTAFLLVSNITTTIIRNANQTPRPCSRFFIQNVILRWMIDSFLMWLGTPIGLKFLGADLLCIEHRLVSQNLLDKCKKAQIIVCAWCVNEPEQRRWLKANEVTVITDTLFDIEGK</sequence>
<dbReference type="EMBL" id="CAJNOO010000288">
    <property type="protein sequence ID" value="CAF0891229.1"/>
    <property type="molecule type" value="Genomic_DNA"/>
</dbReference>
<dbReference type="GO" id="GO:0006629">
    <property type="term" value="P:lipid metabolic process"/>
    <property type="evidence" value="ECO:0007669"/>
    <property type="project" value="InterPro"/>
</dbReference>
<dbReference type="AlphaFoldDB" id="A0A813YZ62"/>
<dbReference type="Gene3D" id="3.20.20.190">
    <property type="entry name" value="Phosphatidylinositol (PI) phosphodiesterase"/>
    <property type="match status" value="1"/>
</dbReference>
<dbReference type="GO" id="GO:0008081">
    <property type="term" value="F:phosphoric diester hydrolase activity"/>
    <property type="evidence" value="ECO:0007669"/>
    <property type="project" value="InterPro"/>
</dbReference>
<evidence type="ECO:0000259" key="5">
    <source>
        <dbReference type="PROSITE" id="PS51704"/>
    </source>
</evidence>
<protein>
    <recommendedName>
        <fullName evidence="5">GP-PDE domain-containing protein</fullName>
    </recommendedName>
</protein>
<gene>
    <name evidence="6" type="ORF">RFH988_LOCUS8491</name>
</gene>
<evidence type="ECO:0000313" key="6">
    <source>
        <dbReference type="EMBL" id="CAF0891229.1"/>
    </source>
</evidence>
<feature type="compositionally biased region" description="Polar residues" evidence="3">
    <location>
        <begin position="355"/>
        <end position="373"/>
    </location>
</feature>
<evidence type="ECO:0000256" key="4">
    <source>
        <dbReference type="SAM" id="Phobius"/>
    </source>
</evidence>
<dbReference type="PROSITE" id="PS51704">
    <property type="entry name" value="GP_PDE"/>
    <property type="match status" value="1"/>
</dbReference>
<feature type="region of interest" description="Disordered" evidence="3">
    <location>
        <begin position="218"/>
        <end position="269"/>
    </location>
</feature>
<dbReference type="InterPro" id="IPR030395">
    <property type="entry name" value="GP_PDE_dom"/>
</dbReference>
<feature type="region of interest" description="Disordered" evidence="3">
    <location>
        <begin position="335"/>
        <end position="393"/>
    </location>
</feature>
<dbReference type="Pfam" id="PF03009">
    <property type="entry name" value="GDPD"/>
    <property type="match status" value="1"/>
</dbReference>
<dbReference type="Proteomes" id="UP000663882">
    <property type="component" value="Unassembled WGS sequence"/>
</dbReference>
<evidence type="ECO:0000313" key="7">
    <source>
        <dbReference type="Proteomes" id="UP000663882"/>
    </source>
</evidence>
<feature type="compositionally biased region" description="Polar residues" evidence="3">
    <location>
        <begin position="250"/>
        <end position="269"/>
    </location>
</feature>
<feature type="compositionally biased region" description="Low complexity" evidence="3">
    <location>
        <begin position="382"/>
        <end position="391"/>
    </location>
</feature>
<keyword evidence="4" id="KW-0812">Transmembrane</keyword>
<evidence type="ECO:0000256" key="1">
    <source>
        <dbReference type="ARBA" id="ARBA00022448"/>
    </source>
</evidence>
<organism evidence="6 7">
    <name type="scientific">Rotaria sordida</name>
    <dbReference type="NCBI Taxonomy" id="392033"/>
    <lineage>
        <taxon>Eukaryota</taxon>
        <taxon>Metazoa</taxon>
        <taxon>Spiralia</taxon>
        <taxon>Gnathifera</taxon>
        <taxon>Rotifera</taxon>
        <taxon>Eurotatoria</taxon>
        <taxon>Bdelloidea</taxon>
        <taxon>Philodinida</taxon>
        <taxon>Philodinidae</taxon>
        <taxon>Rotaria</taxon>
    </lineage>
</organism>
<dbReference type="SUPFAM" id="SSF51695">
    <property type="entry name" value="PLC-like phosphodiesterases"/>
    <property type="match status" value="1"/>
</dbReference>
<dbReference type="OrthoDB" id="10258608at2759"/>
<proteinExistence type="predicted"/>
<dbReference type="InterPro" id="IPR017946">
    <property type="entry name" value="PLC-like_Pdiesterase_TIM-brl"/>
</dbReference>
<comment type="caution">
    <text evidence="6">The sequence shown here is derived from an EMBL/GenBank/DDBJ whole genome shotgun (WGS) entry which is preliminary data.</text>
</comment>
<keyword evidence="4" id="KW-0472">Membrane</keyword>
<feature type="transmembrane region" description="Helical" evidence="4">
    <location>
        <begin position="622"/>
        <end position="641"/>
    </location>
</feature>
<keyword evidence="4" id="KW-1133">Transmembrane helix</keyword>
<dbReference type="PANTHER" id="PTHR10663">
    <property type="entry name" value="GUANYL-NUCLEOTIDE EXCHANGE FACTOR"/>
    <property type="match status" value="1"/>
</dbReference>